<proteinExistence type="predicted"/>
<dbReference type="RefSeq" id="WP_281803262.1">
    <property type="nucleotide sequence ID" value="NZ_BSEC01000001.1"/>
</dbReference>
<organism evidence="1 2">
    <name type="scientific">Methylocystis echinoides</name>
    <dbReference type="NCBI Taxonomy" id="29468"/>
    <lineage>
        <taxon>Bacteria</taxon>
        <taxon>Pseudomonadati</taxon>
        <taxon>Pseudomonadota</taxon>
        <taxon>Alphaproteobacteria</taxon>
        <taxon>Hyphomicrobiales</taxon>
        <taxon>Methylocystaceae</taxon>
        <taxon>Methylocystis</taxon>
    </lineage>
</organism>
<protein>
    <submittedName>
        <fullName evidence="1">Uncharacterized protein</fullName>
    </submittedName>
</protein>
<evidence type="ECO:0000313" key="2">
    <source>
        <dbReference type="Proteomes" id="UP001144323"/>
    </source>
</evidence>
<gene>
    <name evidence="1" type="ORF">LMG27198_24410</name>
</gene>
<accession>A0A9W6GUV0</accession>
<dbReference type="EMBL" id="BSEC01000001">
    <property type="protein sequence ID" value="GLI93449.1"/>
    <property type="molecule type" value="Genomic_DNA"/>
</dbReference>
<sequence length="140" mass="14892">MVDSKGYFLGLVDSCPEGSFGCVIRRQAPNGKWVRLGASGRELFSLYDVSLSGLYYSGSGCGGDLFFTPLNTLVPEVAIINRTNSGSTYTGDLIYPKSYNAAFSYASYRKGPVCVTASGTASGFLASTTKITFTGPLSFR</sequence>
<comment type="caution">
    <text evidence="1">The sequence shown here is derived from an EMBL/GenBank/DDBJ whole genome shotgun (WGS) entry which is preliminary data.</text>
</comment>
<dbReference type="AlphaFoldDB" id="A0A9W6GUV0"/>
<evidence type="ECO:0000313" key="1">
    <source>
        <dbReference type="EMBL" id="GLI93449.1"/>
    </source>
</evidence>
<keyword evidence="2" id="KW-1185">Reference proteome</keyword>
<reference evidence="1" key="1">
    <citation type="journal article" date="2023" name="Int. J. Syst. Evol. Microbiol.">
        <title>Methylocystis iwaonis sp. nov., a type II methane-oxidizing bacterium from surface soil of a rice paddy field in Japan, and emended description of the genus Methylocystis (ex Whittenbury et al. 1970) Bowman et al. 1993.</title>
        <authorList>
            <person name="Kaise H."/>
            <person name="Sawadogo J.B."/>
            <person name="Alam M.S."/>
            <person name="Ueno C."/>
            <person name="Dianou D."/>
            <person name="Shinjo R."/>
            <person name="Asakawa S."/>
        </authorList>
    </citation>
    <scope>NUCLEOTIDE SEQUENCE</scope>
    <source>
        <strain evidence="1">LMG27198</strain>
    </source>
</reference>
<name>A0A9W6GUV0_9HYPH</name>
<dbReference type="Proteomes" id="UP001144323">
    <property type="component" value="Unassembled WGS sequence"/>
</dbReference>